<sequence length="306" mass="34516">MAPLLVREGCIQVLAHTPNSVIYAVDTDAEPGHARDTSTVRKGWAVWYKGSEPLGPVRPAEEADAMVRREAAIYDALGKHDRILECVSLEVAVLEGAGPEPKAWALRLERAPGGSLRQYLYDNPSPPPAEWIRLSLATQFAQGLSHVHSRNVVWSDVSARNALLFGGWRLKLCDFGTSSLFENYDHDWWGAESRYTPPGPQANAQVRRDVRVDTIHREIFVLSSAIYEIVEWKVPYRSEKDVSLDEVHRRLIAGQWPELDENNPAKEIINRCWAYEYDSAHEVVHDLQSLPGVKPMNVRIGNIESY</sequence>
<dbReference type="InterPro" id="IPR011009">
    <property type="entry name" value="Kinase-like_dom_sf"/>
</dbReference>
<feature type="domain" description="Protein kinase" evidence="1">
    <location>
        <begin position="1"/>
        <end position="293"/>
    </location>
</feature>
<proteinExistence type="predicted"/>
<dbReference type="EMBL" id="LTAN01000005">
    <property type="protein sequence ID" value="OBR09543.1"/>
    <property type="molecule type" value="Genomic_DNA"/>
</dbReference>
<accession>A0A1B7YBQ4</accession>
<dbReference type="SUPFAM" id="SSF56112">
    <property type="entry name" value="Protein kinase-like (PK-like)"/>
    <property type="match status" value="1"/>
</dbReference>
<reference evidence="3" key="1">
    <citation type="journal article" date="2017" name="BMC Genomics">
        <title>Gapless genome assembly of Colletotrichum higginsianum reveals chromosome structure and association of transposable elements with secondary metabolite gene clusters.</title>
        <authorList>
            <person name="Dallery J.-F."/>
            <person name="Lapalu N."/>
            <person name="Zampounis A."/>
            <person name="Pigne S."/>
            <person name="Luyten I."/>
            <person name="Amselem J."/>
            <person name="Wittenberg A.H.J."/>
            <person name="Zhou S."/>
            <person name="de Queiroz M.V."/>
            <person name="Robin G.P."/>
            <person name="Auger A."/>
            <person name="Hainaut M."/>
            <person name="Henrissat B."/>
            <person name="Kim K.-T."/>
            <person name="Lee Y.-H."/>
            <person name="Lespinet O."/>
            <person name="Schwartz D.C."/>
            <person name="Thon M.R."/>
            <person name="O'Connell R.J."/>
        </authorList>
    </citation>
    <scope>NUCLEOTIDE SEQUENCE [LARGE SCALE GENOMIC DNA]</scope>
    <source>
        <strain evidence="3">IMI 349063</strain>
    </source>
</reference>
<dbReference type="KEGG" id="chig:CH63R_08308"/>
<protein>
    <submittedName>
        <fullName evidence="2">Serine threonine protein kinase</fullName>
    </submittedName>
</protein>
<gene>
    <name evidence="2" type="ORF">CH63R_08308</name>
</gene>
<dbReference type="InterPro" id="IPR001245">
    <property type="entry name" value="Ser-Thr/Tyr_kinase_cat_dom"/>
</dbReference>
<dbReference type="VEuPathDB" id="FungiDB:CH63R_08308"/>
<organism evidence="2 3">
    <name type="scientific">Colletotrichum higginsianum (strain IMI 349063)</name>
    <name type="common">Crucifer anthracnose fungus</name>
    <dbReference type="NCBI Taxonomy" id="759273"/>
    <lineage>
        <taxon>Eukaryota</taxon>
        <taxon>Fungi</taxon>
        <taxon>Dikarya</taxon>
        <taxon>Ascomycota</taxon>
        <taxon>Pezizomycotina</taxon>
        <taxon>Sordariomycetes</taxon>
        <taxon>Hypocreomycetidae</taxon>
        <taxon>Glomerellales</taxon>
        <taxon>Glomerellaceae</taxon>
        <taxon>Colletotrichum</taxon>
        <taxon>Colletotrichum destructivum species complex</taxon>
    </lineage>
</organism>
<keyword evidence="2" id="KW-0808">Transferase</keyword>
<dbReference type="InterPro" id="IPR000719">
    <property type="entry name" value="Prot_kinase_dom"/>
</dbReference>
<dbReference type="Gene3D" id="1.10.510.10">
    <property type="entry name" value="Transferase(Phosphotransferase) domain 1"/>
    <property type="match status" value="1"/>
</dbReference>
<evidence type="ECO:0000313" key="2">
    <source>
        <dbReference type="EMBL" id="OBR09543.1"/>
    </source>
</evidence>
<name>A0A1B7YBQ4_COLHI</name>
<dbReference type="AlphaFoldDB" id="A0A1B7YBQ4"/>
<dbReference type="GO" id="GO:0004674">
    <property type="term" value="F:protein serine/threonine kinase activity"/>
    <property type="evidence" value="ECO:0007669"/>
    <property type="project" value="TreeGrafter"/>
</dbReference>
<dbReference type="GeneID" id="28867389"/>
<evidence type="ECO:0000313" key="3">
    <source>
        <dbReference type="Proteomes" id="UP000092177"/>
    </source>
</evidence>
<comment type="caution">
    <text evidence="2">The sequence shown here is derived from an EMBL/GenBank/DDBJ whole genome shotgun (WGS) entry which is preliminary data.</text>
</comment>
<keyword evidence="2" id="KW-0418">Kinase</keyword>
<dbReference type="PANTHER" id="PTHR44329">
    <property type="entry name" value="SERINE/THREONINE-PROTEIN KINASE TNNI3K-RELATED"/>
    <property type="match status" value="1"/>
</dbReference>
<dbReference type="RefSeq" id="XP_018158060.1">
    <property type="nucleotide sequence ID" value="XM_018303282.1"/>
</dbReference>
<dbReference type="PROSITE" id="PS50011">
    <property type="entry name" value="PROTEIN_KINASE_DOM"/>
    <property type="match status" value="1"/>
</dbReference>
<dbReference type="Pfam" id="PF07714">
    <property type="entry name" value="PK_Tyr_Ser-Thr"/>
    <property type="match status" value="1"/>
</dbReference>
<evidence type="ECO:0000259" key="1">
    <source>
        <dbReference type="PROSITE" id="PS50011"/>
    </source>
</evidence>
<dbReference type="InterPro" id="IPR051681">
    <property type="entry name" value="Ser/Thr_Kinases-Pseudokinases"/>
</dbReference>
<dbReference type="GO" id="GO:0005524">
    <property type="term" value="F:ATP binding"/>
    <property type="evidence" value="ECO:0007669"/>
    <property type="project" value="InterPro"/>
</dbReference>
<keyword evidence="3" id="KW-1185">Reference proteome</keyword>
<dbReference type="Proteomes" id="UP000092177">
    <property type="component" value="Chromosome 5"/>
</dbReference>